<dbReference type="InterPro" id="IPR043144">
    <property type="entry name" value="Mal/L-sulf/L-lact_DH-like_ah"/>
</dbReference>
<comment type="subunit">
    <text evidence="2">Homodimer.</text>
</comment>
<dbReference type="PANTHER" id="PTHR11091">
    <property type="entry name" value="OXIDOREDUCTASE-RELATED"/>
    <property type="match status" value="1"/>
</dbReference>
<dbReference type="SUPFAM" id="SSF89733">
    <property type="entry name" value="L-sulfolactate dehydrogenase-like"/>
    <property type="match status" value="1"/>
</dbReference>
<comment type="catalytic activity">
    <reaction evidence="6">
        <text>L-proline + NADP(+) = 1-pyrroline-2-carboxylate + NADPH + H(+)</text>
        <dbReference type="Rhea" id="RHEA:20317"/>
        <dbReference type="ChEBI" id="CHEBI:15378"/>
        <dbReference type="ChEBI" id="CHEBI:39785"/>
        <dbReference type="ChEBI" id="CHEBI:57783"/>
        <dbReference type="ChEBI" id="CHEBI:58349"/>
        <dbReference type="ChEBI" id="CHEBI:60039"/>
        <dbReference type="EC" id="1.5.1.21"/>
    </reaction>
</comment>
<evidence type="ECO:0000313" key="10">
    <source>
        <dbReference type="Proteomes" id="UP000251617"/>
    </source>
</evidence>
<dbReference type="PANTHER" id="PTHR11091:SF0">
    <property type="entry name" value="MALATE DEHYDROGENASE"/>
    <property type="match status" value="1"/>
</dbReference>
<dbReference type="InterPro" id="IPR036111">
    <property type="entry name" value="Mal/L-sulfo/L-lacto_DH-like_sf"/>
</dbReference>
<dbReference type="Proteomes" id="UP000251617">
    <property type="component" value="Chromosome"/>
</dbReference>
<dbReference type="Pfam" id="PF02615">
    <property type="entry name" value="Ldh_2"/>
    <property type="match status" value="1"/>
</dbReference>
<evidence type="ECO:0000256" key="5">
    <source>
        <dbReference type="ARBA" id="ARBA00050122"/>
    </source>
</evidence>
<dbReference type="GO" id="GO:0042803">
    <property type="term" value="F:protein homodimerization activity"/>
    <property type="evidence" value="ECO:0007669"/>
    <property type="project" value="UniProtKB-ARBA"/>
</dbReference>
<name>A0AAD0L9F1_PSEPU</name>
<evidence type="ECO:0000256" key="4">
    <source>
        <dbReference type="ARBA" id="ARBA00023002"/>
    </source>
</evidence>
<protein>
    <recommendedName>
        <fullName evidence="8">Delta(1)-pyrroline-2-carboxylate/Delta(1)-piperideine-2-carboxylate reductase</fullName>
        <ecNumber evidence="7">1.5.1.21</ecNumber>
    </recommendedName>
</protein>
<gene>
    <name evidence="9" type="ORF">C1S65_14295</name>
</gene>
<dbReference type="InterPro" id="IPR043143">
    <property type="entry name" value="Mal/L-sulf/L-lact_DH-like_NADP"/>
</dbReference>
<reference evidence="9 10" key="1">
    <citation type="submission" date="2018-06" db="EMBL/GenBank/DDBJ databases">
        <title>The genome of Pseudomonas putida NX-1, a lignin degrader.</title>
        <authorList>
            <person name="Xu Z."/>
        </authorList>
    </citation>
    <scope>NUCLEOTIDE SEQUENCE [LARGE SCALE GENOMIC DNA]</scope>
    <source>
        <strain evidence="9 10">NX-1</strain>
    </source>
</reference>
<dbReference type="Gene3D" id="3.30.1370.60">
    <property type="entry name" value="Hypothetical oxidoreductase yiak, domain 2"/>
    <property type="match status" value="1"/>
</dbReference>
<dbReference type="RefSeq" id="WP_112898383.1">
    <property type="nucleotide sequence ID" value="NZ_CP030750.1"/>
</dbReference>
<dbReference type="EC" id="1.5.1.21" evidence="7"/>
<evidence type="ECO:0000256" key="1">
    <source>
        <dbReference type="ARBA" id="ARBA00006056"/>
    </source>
</evidence>
<keyword evidence="3" id="KW-0521">NADP</keyword>
<evidence type="ECO:0000256" key="6">
    <source>
        <dbReference type="ARBA" id="ARBA00052446"/>
    </source>
</evidence>
<dbReference type="EMBL" id="CP030750">
    <property type="protein sequence ID" value="AXA25232.1"/>
    <property type="molecule type" value="Genomic_DNA"/>
</dbReference>
<keyword evidence="4" id="KW-0560">Oxidoreductase</keyword>
<dbReference type="Gene3D" id="1.10.1530.10">
    <property type="match status" value="1"/>
</dbReference>
<dbReference type="FunFam" id="3.30.1370.60:FF:000002">
    <property type="entry name" value="Malate/L-lactate family dehydrogenase"/>
    <property type="match status" value="1"/>
</dbReference>
<dbReference type="GO" id="GO:0050241">
    <property type="term" value="F:pyrroline-2-carboxylate reductase activity"/>
    <property type="evidence" value="ECO:0007669"/>
    <property type="project" value="UniProtKB-ARBA"/>
</dbReference>
<evidence type="ECO:0000256" key="3">
    <source>
        <dbReference type="ARBA" id="ARBA00022857"/>
    </source>
</evidence>
<comment type="similarity">
    <text evidence="1">Belongs to the LDH2/MDH2 oxidoreductase family.</text>
</comment>
<dbReference type="AlphaFoldDB" id="A0AAD0L9F1"/>
<evidence type="ECO:0000256" key="2">
    <source>
        <dbReference type="ARBA" id="ARBA00011738"/>
    </source>
</evidence>
<sequence>MSAPSTGPVVRVPLAQLQERLQQIFQRHGCSDAVAAVLAANCASAQRDGAHSHGVFRMPGYVSTLASGWVDGAAVPEVTDVAPGFVRVDARGGFAQPALAAARTLLVEKVRQAGIAVLAIHNSHHFAALWPDVEPFAEEGLVALSVVNSMTCVVPHGARKPLFGTNPIAFAAPCQGLAPIVFDMATSAMAHGDVQIAARQGEQLPPGVGVDAEGEPTTDPKAILEGGALLPFGGHKGSALSMMVELLAAALTGGHFSWEFDWSQHPGAKTPWTGQLIIVIDPSKAEGGRFAERSRALVEQMHTAGLSRLPGERRFRERAVSQREGVAVSEQEWQGLERLLASDRPL</sequence>
<evidence type="ECO:0000256" key="7">
    <source>
        <dbReference type="ARBA" id="ARBA00066966"/>
    </source>
</evidence>
<accession>A0AAD0L9F1</accession>
<evidence type="ECO:0000313" key="9">
    <source>
        <dbReference type="EMBL" id="AXA25232.1"/>
    </source>
</evidence>
<organism evidence="9 10">
    <name type="scientific">Pseudomonas putida</name>
    <name type="common">Arthrobacter siderocapsulatus</name>
    <dbReference type="NCBI Taxonomy" id="303"/>
    <lineage>
        <taxon>Bacteria</taxon>
        <taxon>Pseudomonadati</taxon>
        <taxon>Pseudomonadota</taxon>
        <taxon>Gammaproteobacteria</taxon>
        <taxon>Pseudomonadales</taxon>
        <taxon>Pseudomonadaceae</taxon>
        <taxon>Pseudomonas</taxon>
    </lineage>
</organism>
<dbReference type="InterPro" id="IPR003767">
    <property type="entry name" value="Malate/L-lactate_DH-like"/>
</dbReference>
<proteinExistence type="inferred from homology"/>
<evidence type="ECO:0000256" key="8">
    <source>
        <dbReference type="ARBA" id="ARBA00068106"/>
    </source>
</evidence>
<dbReference type="GO" id="GO:0047125">
    <property type="term" value="F:delta1-piperideine-2-carboxylate reductase activity"/>
    <property type="evidence" value="ECO:0007669"/>
    <property type="project" value="UniProtKB-EC"/>
</dbReference>
<comment type="catalytic activity">
    <reaction evidence="5">
        <text>L-pipecolate + NADP(+) = Delta(1)-piperideine-2-carboxylate + NADPH + H(+)</text>
        <dbReference type="Rhea" id="RHEA:12524"/>
        <dbReference type="ChEBI" id="CHEBI:15378"/>
        <dbReference type="ChEBI" id="CHEBI:57783"/>
        <dbReference type="ChEBI" id="CHEBI:58349"/>
        <dbReference type="ChEBI" id="CHEBI:61185"/>
        <dbReference type="ChEBI" id="CHEBI:77631"/>
        <dbReference type="EC" id="1.5.1.21"/>
    </reaction>
</comment>
<dbReference type="GO" id="GO:0006560">
    <property type="term" value="P:proline metabolic process"/>
    <property type="evidence" value="ECO:0007669"/>
    <property type="project" value="UniProtKB-ARBA"/>
</dbReference>